<name>A0ACB7YH19_9ERIC</name>
<sequence>MIRRLNRNYNDPLKDQVVSLALETKYGLNPMKLMGILVACLMLLSVVFSVSVILEDLPSESIWSGAESRVLQEKPHQEDSEDDSPQDFKVAGDKLLGGLLTTGFDERSCVSRYQAVLYSKVLTHNPSPYLISRLRSYEALHKRCGPHTEPYNKTIELLKKSGKQTGPSDCNYVVWISFSGLGNRILTLASTFLYSLLTNRVLLVDRGADIADLFCEPFPDVSWLLPTDFPLASQFSHFDQKSVHSYGNMVKNNILEVD</sequence>
<dbReference type="EMBL" id="CM037158">
    <property type="protein sequence ID" value="KAH7852090.1"/>
    <property type="molecule type" value="Genomic_DNA"/>
</dbReference>
<organism evidence="1 2">
    <name type="scientific">Vaccinium darrowii</name>
    <dbReference type="NCBI Taxonomy" id="229202"/>
    <lineage>
        <taxon>Eukaryota</taxon>
        <taxon>Viridiplantae</taxon>
        <taxon>Streptophyta</taxon>
        <taxon>Embryophyta</taxon>
        <taxon>Tracheophyta</taxon>
        <taxon>Spermatophyta</taxon>
        <taxon>Magnoliopsida</taxon>
        <taxon>eudicotyledons</taxon>
        <taxon>Gunneridae</taxon>
        <taxon>Pentapetalae</taxon>
        <taxon>asterids</taxon>
        <taxon>Ericales</taxon>
        <taxon>Ericaceae</taxon>
        <taxon>Vaccinioideae</taxon>
        <taxon>Vaccinieae</taxon>
        <taxon>Vaccinium</taxon>
    </lineage>
</organism>
<comment type="caution">
    <text evidence="1">The sequence shown here is derived from an EMBL/GenBank/DDBJ whole genome shotgun (WGS) entry which is preliminary data.</text>
</comment>
<accession>A0ACB7YH19</accession>
<proteinExistence type="predicted"/>
<dbReference type="Proteomes" id="UP000828048">
    <property type="component" value="Chromosome 8"/>
</dbReference>
<evidence type="ECO:0000313" key="2">
    <source>
        <dbReference type="Proteomes" id="UP000828048"/>
    </source>
</evidence>
<gene>
    <name evidence="1" type="ORF">Vadar_020495</name>
</gene>
<evidence type="ECO:0000313" key="1">
    <source>
        <dbReference type="EMBL" id="KAH7852090.1"/>
    </source>
</evidence>
<protein>
    <submittedName>
        <fullName evidence="1">Uncharacterized protein</fullName>
    </submittedName>
</protein>
<reference evidence="1 2" key="1">
    <citation type="journal article" date="2021" name="Hortic Res">
        <title>High-quality reference genome and annotation aids understanding of berry development for evergreen blueberry (Vaccinium darrowii).</title>
        <authorList>
            <person name="Yu J."/>
            <person name="Hulse-Kemp A.M."/>
            <person name="Babiker E."/>
            <person name="Staton M."/>
        </authorList>
    </citation>
    <scope>NUCLEOTIDE SEQUENCE [LARGE SCALE GENOMIC DNA]</scope>
    <source>
        <strain evidence="2">cv. NJ 8807/NJ 8810</strain>
        <tissue evidence="1">Young leaf</tissue>
    </source>
</reference>
<keyword evidence="2" id="KW-1185">Reference proteome</keyword>